<proteinExistence type="predicted"/>
<dbReference type="SUPFAM" id="SSF52091">
    <property type="entry name" value="SpoIIaa-like"/>
    <property type="match status" value="1"/>
</dbReference>
<dbReference type="InterPro" id="IPR036513">
    <property type="entry name" value="STAS_dom_sf"/>
</dbReference>
<dbReference type="InterPro" id="IPR038396">
    <property type="entry name" value="SpoIIAA-like_sf"/>
</dbReference>
<organism evidence="1 2">
    <name type="scientific">Alloalcanivorax venustensis ISO4</name>
    <dbReference type="NCBI Taxonomy" id="1177184"/>
    <lineage>
        <taxon>Bacteria</taxon>
        <taxon>Pseudomonadati</taxon>
        <taxon>Pseudomonadota</taxon>
        <taxon>Gammaproteobacteria</taxon>
        <taxon>Oceanospirillales</taxon>
        <taxon>Alcanivoracaceae</taxon>
        <taxon>Alloalcanivorax</taxon>
    </lineage>
</organism>
<accession>A0ABS0AF18</accession>
<protein>
    <recommendedName>
        <fullName evidence="3">STAS/SEC14 domain-containing protein</fullName>
    </recommendedName>
</protein>
<sequence length="119" mass="13781">MMELIELQEDHIVGLRIDGKVDNETFDRVLAEIEDRLTRHDKIRLYVELVSLGGIGLEALFKDMKFGLGNWRRFEREAVVSDRSWVHKIASVTDRLMPSVEVKAFPLEEKSAALAWVRE</sequence>
<dbReference type="RefSeq" id="WP_067606640.1">
    <property type="nucleotide sequence ID" value="NZ_ARXR01000004.1"/>
</dbReference>
<evidence type="ECO:0000313" key="1">
    <source>
        <dbReference type="EMBL" id="MBF5052162.1"/>
    </source>
</evidence>
<dbReference type="InterPro" id="IPR021866">
    <property type="entry name" value="SpoIIAA-like"/>
</dbReference>
<keyword evidence="2" id="KW-1185">Reference proteome</keyword>
<evidence type="ECO:0008006" key="3">
    <source>
        <dbReference type="Google" id="ProtNLM"/>
    </source>
</evidence>
<gene>
    <name evidence="1" type="ORF">ISO4_00764</name>
</gene>
<evidence type="ECO:0000313" key="2">
    <source>
        <dbReference type="Proteomes" id="UP000644441"/>
    </source>
</evidence>
<dbReference type="Proteomes" id="UP000644441">
    <property type="component" value="Unassembled WGS sequence"/>
</dbReference>
<comment type="caution">
    <text evidence="1">The sequence shown here is derived from an EMBL/GenBank/DDBJ whole genome shotgun (WGS) entry which is preliminary data.</text>
</comment>
<dbReference type="EMBL" id="ARXR01000004">
    <property type="protein sequence ID" value="MBF5052162.1"/>
    <property type="molecule type" value="Genomic_DNA"/>
</dbReference>
<dbReference type="Pfam" id="PF11964">
    <property type="entry name" value="SpoIIAA-like"/>
    <property type="match status" value="1"/>
</dbReference>
<name>A0ABS0AF18_9GAMM</name>
<reference evidence="1 2" key="1">
    <citation type="submission" date="2012-09" db="EMBL/GenBank/DDBJ databases">
        <title>Genome Sequence of alkane-degrading Bacterium Alcanivorax venustensis ISO4.</title>
        <authorList>
            <person name="Lai Q."/>
            <person name="Shao Z."/>
        </authorList>
    </citation>
    <scope>NUCLEOTIDE SEQUENCE [LARGE SCALE GENOMIC DNA]</scope>
    <source>
        <strain evidence="1 2">ISO4</strain>
    </source>
</reference>
<dbReference type="Gene3D" id="3.40.50.10600">
    <property type="entry name" value="SpoIIaa-like domains"/>
    <property type="match status" value="1"/>
</dbReference>